<organism evidence="2 3">
    <name type="scientific">Ignicoccus pacificus DSM 13166</name>
    <dbReference type="NCBI Taxonomy" id="940294"/>
    <lineage>
        <taxon>Archaea</taxon>
        <taxon>Thermoproteota</taxon>
        <taxon>Thermoprotei</taxon>
        <taxon>Desulfurococcales</taxon>
        <taxon>Desulfurococcaceae</taxon>
        <taxon>Ignicoccus</taxon>
    </lineage>
</organism>
<name>A0A977PLV0_9CREN</name>
<dbReference type="KEGG" id="ipc:IPA_07530"/>
<reference evidence="2" key="1">
    <citation type="submission" date="2013-11" db="EMBL/GenBank/DDBJ databases">
        <title>Comparative genomics of Ignicoccus.</title>
        <authorList>
            <person name="Podar M."/>
        </authorList>
    </citation>
    <scope>NUCLEOTIDE SEQUENCE</scope>
    <source>
        <strain evidence="2">DSM 13166</strain>
    </source>
</reference>
<gene>
    <name evidence="2" type="ORF">IPA_07530</name>
</gene>
<proteinExistence type="predicted"/>
<accession>A0A977PLV0</accession>
<sequence>MIHSDRREELRDYKRMAEGAGLIAFGIMLALTNDFFSSFLVGLGVYLLVKGLGGVRD</sequence>
<dbReference type="EMBL" id="CP006868">
    <property type="protein sequence ID" value="UXD22710.1"/>
    <property type="molecule type" value="Genomic_DNA"/>
</dbReference>
<evidence type="ECO:0000313" key="3">
    <source>
        <dbReference type="Proteomes" id="UP001063698"/>
    </source>
</evidence>
<feature type="transmembrane region" description="Helical" evidence="1">
    <location>
        <begin position="21"/>
        <end position="49"/>
    </location>
</feature>
<protein>
    <submittedName>
        <fullName evidence="2">Uncharacterized protein</fullName>
    </submittedName>
</protein>
<keyword evidence="1" id="KW-0472">Membrane</keyword>
<keyword evidence="1" id="KW-1133">Transmembrane helix</keyword>
<dbReference type="AlphaFoldDB" id="A0A977PLV0"/>
<dbReference type="Proteomes" id="UP001063698">
    <property type="component" value="Chromosome"/>
</dbReference>
<keyword evidence="1" id="KW-0812">Transmembrane</keyword>
<keyword evidence="3" id="KW-1185">Reference proteome</keyword>
<evidence type="ECO:0000313" key="2">
    <source>
        <dbReference type="EMBL" id="UXD22710.1"/>
    </source>
</evidence>
<evidence type="ECO:0000256" key="1">
    <source>
        <dbReference type="SAM" id="Phobius"/>
    </source>
</evidence>